<comment type="caution">
    <text evidence="12">The sequence shown here is derived from an EMBL/GenBank/DDBJ whole genome shotgun (WGS) entry which is preliminary data.</text>
</comment>
<proteinExistence type="inferred from homology"/>
<evidence type="ECO:0000256" key="10">
    <source>
        <dbReference type="ARBA" id="ARBA00048567"/>
    </source>
</evidence>
<evidence type="ECO:0000313" key="12">
    <source>
        <dbReference type="EMBL" id="MDQ0223370.1"/>
    </source>
</evidence>
<evidence type="ECO:0000256" key="11">
    <source>
        <dbReference type="HAMAP-Rule" id="MF_00109"/>
    </source>
</evidence>
<protein>
    <recommendedName>
        <fullName evidence="3 11">Shikimate kinase</fullName>
        <shortName evidence="11">SK</shortName>
        <ecNumber evidence="3 11">2.7.1.71</ecNumber>
    </recommendedName>
</protein>
<feature type="binding site" evidence="11">
    <location>
        <begin position="10"/>
        <end position="15"/>
    </location>
    <ligand>
        <name>ATP</name>
        <dbReference type="ChEBI" id="CHEBI:30616"/>
    </ligand>
</feature>
<gene>
    <name evidence="11" type="primary">aroK</name>
    <name evidence="12" type="ORF">J2S23_001945</name>
</gene>
<keyword evidence="13" id="KW-1185">Reference proteome</keyword>
<evidence type="ECO:0000313" key="13">
    <source>
        <dbReference type="Proteomes" id="UP001223079"/>
    </source>
</evidence>
<comment type="pathway">
    <text evidence="1 11">Metabolic intermediate biosynthesis; chorismate biosynthesis; chorismate from D-erythrose 4-phosphate and phosphoenolpyruvate: step 5/7.</text>
</comment>
<evidence type="ECO:0000256" key="2">
    <source>
        <dbReference type="ARBA" id="ARBA00006997"/>
    </source>
</evidence>
<evidence type="ECO:0000256" key="1">
    <source>
        <dbReference type="ARBA" id="ARBA00004842"/>
    </source>
</evidence>
<keyword evidence="7 11" id="KW-0418">Kinase</keyword>
<dbReference type="HAMAP" id="MF_00109">
    <property type="entry name" value="Shikimate_kinase"/>
    <property type="match status" value="1"/>
</dbReference>
<dbReference type="CDD" id="cd00464">
    <property type="entry name" value="SK"/>
    <property type="match status" value="1"/>
</dbReference>
<comment type="function">
    <text evidence="11">Catalyzes the specific phosphorylation of the 3-hydroxyl group of shikimic acid using ATP as a cosubstrate.</text>
</comment>
<reference evidence="12 13" key="1">
    <citation type="submission" date="2023-07" db="EMBL/GenBank/DDBJ databases">
        <title>Genomic Encyclopedia of Type Strains, Phase IV (KMG-IV): sequencing the most valuable type-strain genomes for metagenomic binning, comparative biology and taxonomic classification.</title>
        <authorList>
            <person name="Goeker M."/>
        </authorList>
    </citation>
    <scope>NUCLEOTIDE SEQUENCE [LARGE SCALE GENOMIC DNA]</scope>
    <source>
        <strain evidence="12 13">DSM 105143</strain>
    </source>
</reference>
<keyword evidence="11" id="KW-0479">Metal-binding</keyword>
<evidence type="ECO:0000256" key="5">
    <source>
        <dbReference type="ARBA" id="ARBA00022679"/>
    </source>
</evidence>
<dbReference type="PANTHER" id="PTHR21087:SF16">
    <property type="entry name" value="SHIKIMATE KINASE 1, CHLOROPLASTIC"/>
    <property type="match status" value="1"/>
</dbReference>
<evidence type="ECO:0000256" key="9">
    <source>
        <dbReference type="ARBA" id="ARBA00023141"/>
    </source>
</evidence>
<keyword evidence="4 11" id="KW-0028">Amino-acid biosynthesis</keyword>
<accession>A0ABT9YWC8</accession>
<comment type="caution">
    <text evidence="11">Lacks conserved residue(s) required for the propagation of feature annotation.</text>
</comment>
<evidence type="ECO:0000256" key="4">
    <source>
        <dbReference type="ARBA" id="ARBA00022605"/>
    </source>
</evidence>
<dbReference type="Proteomes" id="UP001223079">
    <property type="component" value="Unassembled WGS sequence"/>
</dbReference>
<dbReference type="InterPro" id="IPR031322">
    <property type="entry name" value="Shikimate/glucono_kinase"/>
</dbReference>
<comment type="similarity">
    <text evidence="2 11">Belongs to the shikimate kinase family.</text>
</comment>
<feature type="binding site" evidence="11">
    <location>
        <position position="113"/>
    </location>
    <ligand>
        <name>ATP</name>
        <dbReference type="ChEBI" id="CHEBI:30616"/>
    </ligand>
</feature>
<feature type="binding site" evidence="11">
    <location>
        <position position="131"/>
    </location>
    <ligand>
        <name>substrate</name>
    </ligand>
</feature>
<keyword evidence="8 11" id="KW-0067">ATP-binding</keyword>
<dbReference type="PROSITE" id="PS01128">
    <property type="entry name" value="SHIKIMATE_KINASE"/>
    <property type="match status" value="1"/>
</dbReference>
<comment type="subcellular location">
    <subcellularLocation>
        <location evidence="11">Cytoplasm</location>
    </subcellularLocation>
</comment>
<feature type="binding site" evidence="11">
    <location>
        <position position="14"/>
    </location>
    <ligand>
        <name>Mg(2+)</name>
        <dbReference type="ChEBI" id="CHEBI:18420"/>
    </ligand>
</feature>
<comment type="catalytic activity">
    <reaction evidence="10 11">
        <text>shikimate + ATP = 3-phosphoshikimate + ADP + H(+)</text>
        <dbReference type="Rhea" id="RHEA:13121"/>
        <dbReference type="ChEBI" id="CHEBI:15378"/>
        <dbReference type="ChEBI" id="CHEBI:30616"/>
        <dbReference type="ChEBI" id="CHEBI:36208"/>
        <dbReference type="ChEBI" id="CHEBI:145989"/>
        <dbReference type="ChEBI" id="CHEBI:456216"/>
        <dbReference type="EC" id="2.7.1.71"/>
    </reaction>
</comment>
<keyword evidence="6 11" id="KW-0547">Nucleotide-binding</keyword>
<keyword evidence="5 11" id="KW-0808">Transferase</keyword>
<dbReference type="EC" id="2.7.1.71" evidence="3 11"/>
<dbReference type="InterPro" id="IPR023000">
    <property type="entry name" value="Shikimate_kinase_CS"/>
</dbReference>
<evidence type="ECO:0000256" key="7">
    <source>
        <dbReference type="ARBA" id="ARBA00022777"/>
    </source>
</evidence>
<sequence>MAKVLIGFMGSGKSTIAKKLDPHYVDMDTVITDRIGMSIAQFFKEQGEPAFRAIESQVLAELLEEDIVLSTGGGVVLSDMNRQLLAQNQPNIYLKADFETLYRRIAADTVNDRPVFEQNSKEDLEKIFDSRQELYEEVATQTIDVASLSPEEIVEVLV</sequence>
<organism evidence="12 13">
    <name type="scientific">Streptococcus moroccensis</name>
    <dbReference type="NCBI Taxonomy" id="1451356"/>
    <lineage>
        <taxon>Bacteria</taxon>
        <taxon>Bacillati</taxon>
        <taxon>Bacillota</taxon>
        <taxon>Bacilli</taxon>
        <taxon>Lactobacillales</taxon>
        <taxon>Streptococcaceae</taxon>
        <taxon>Streptococcus</taxon>
    </lineage>
</organism>
<dbReference type="PANTHER" id="PTHR21087">
    <property type="entry name" value="SHIKIMATE KINASE"/>
    <property type="match status" value="1"/>
</dbReference>
<feature type="binding site" evidence="11">
    <location>
        <position position="73"/>
    </location>
    <ligand>
        <name>substrate</name>
    </ligand>
</feature>
<dbReference type="PRINTS" id="PR01100">
    <property type="entry name" value="SHIKIMTKNASE"/>
</dbReference>
<feature type="binding site" evidence="11">
    <location>
        <position position="52"/>
    </location>
    <ligand>
        <name>substrate</name>
    </ligand>
</feature>
<feature type="binding site" evidence="11">
    <location>
        <position position="28"/>
    </location>
    <ligand>
        <name>substrate</name>
    </ligand>
</feature>
<dbReference type="InterPro" id="IPR027417">
    <property type="entry name" value="P-loop_NTPase"/>
</dbReference>
<keyword evidence="11" id="KW-0460">Magnesium</keyword>
<keyword evidence="9 11" id="KW-0057">Aromatic amino acid biosynthesis</keyword>
<dbReference type="EMBL" id="JAUSTM010000025">
    <property type="protein sequence ID" value="MDQ0223370.1"/>
    <property type="molecule type" value="Genomic_DNA"/>
</dbReference>
<dbReference type="Gene3D" id="3.40.50.300">
    <property type="entry name" value="P-loop containing nucleotide triphosphate hydrolases"/>
    <property type="match status" value="1"/>
</dbReference>
<dbReference type="InterPro" id="IPR000623">
    <property type="entry name" value="Shikimate_kinase/TSH1"/>
</dbReference>
<dbReference type="Pfam" id="PF01202">
    <property type="entry name" value="SKI"/>
    <property type="match status" value="1"/>
</dbReference>
<evidence type="ECO:0000256" key="8">
    <source>
        <dbReference type="ARBA" id="ARBA00022840"/>
    </source>
</evidence>
<name>A0ABT9YWC8_9STRE</name>
<comment type="cofactor">
    <cofactor evidence="11">
        <name>Mg(2+)</name>
        <dbReference type="ChEBI" id="CHEBI:18420"/>
    </cofactor>
    <text evidence="11">Binds 1 Mg(2+) ion per subunit.</text>
</comment>
<evidence type="ECO:0000256" key="3">
    <source>
        <dbReference type="ARBA" id="ARBA00012154"/>
    </source>
</evidence>
<comment type="subunit">
    <text evidence="11">Monomer.</text>
</comment>
<dbReference type="SUPFAM" id="SSF52540">
    <property type="entry name" value="P-loop containing nucleoside triphosphate hydrolases"/>
    <property type="match status" value="1"/>
</dbReference>
<keyword evidence="11" id="KW-0963">Cytoplasm</keyword>
<dbReference type="GO" id="GO:0004765">
    <property type="term" value="F:shikimate kinase activity"/>
    <property type="evidence" value="ECO:0007669"/>
    <property type="project" value="UniProtKB-EC"/>
</dbReference>
<dbReference type="RefSeq" id="WP_307122520.1">
    <property type="nucleotide sequence ID" value="NZ_JAUSTM010000025.1"/>
</dbReference>
<evidence type="ECO:0000256" key="6">
    <source>
        <dbReference type="ARBA" id="ARBA00022741"/>
    </source>
</evidence>